<gene>
    <name evidence="1" type="ORF">APY04_2291</name>
</gene>
<protein>
    <submittedName>
        <fullName evidence="1">Uncharacterized protein</fullName>
    </submittedName>
</protein>
<dbReference type="EMBL" id="LMTR01000071">
    <property type="protein sequence ID" value="KWT66884.1"/>
    <property type="molecule type" value="Genomic_DNA"/>
</dbReference>
<organism evidence="1 2">
    <name type="scientific">Hyphomicrobium sulfonivorans</name>
    <dbReference type="NCBI Taxonomy" id="121290"/>
    <lineage>
        <taxon>Bacteria</taxon>
        <taxon>Pseudomonadati</taxon>
        <taxon>Pseudomonadota</taxon>
        <taxon>Alphaproteobacteria</taxon>
        <taxon>Hyphomicrobiales</taxon>
        <taxon>Hyphomicrobiaceae</taxon>
        <taxon>Hyphomicrobium</taxon>
    </lineage>
</organism>
<dbReference type="AlphaFoldDB" id="A0A120CUW7"/>
<accession>A0A120CUW7</accession>
<comment type="caution">
    <text evidence="1">The sequence shown here is derived from an EMBL/GenBank/DDBJ whole genome shotgun (WGS) entry which is preliminary data.</text>
</comment>
<dbReference type="Proteomes" id="UP000059074">
    <property type="component" value="Unassembled WGS sequence"/>
</dbReference>
<reference evidence="1 2" key="1">
    <citation type="submission" date="2015-10" db="EMBL/GenBank/DDBJ databases">
        <title>Transcriptomic analysis of a linuron degrading triple-species bacterial consortium.</title>
        <authorList>
            <person name="Albers P."/>
        </authorList>
    </citation>
    <scope>NUCLEOTIDE SEQUENCE [LARGE SCALE GENOMIC DNA]</scope>
    <source>
        <strain evidence="1 2">WDL6</strain>
    </source>
</reference>
<keyword evidence="2" id="KW-1185">Reference proteome</keyword>
<name>A0A120CUW7_HYPSL</name>
<evidence type="ECO:0000313" key="1">
    <source>
        <dbReference type="EMBL" id="KWT66884.1"/>
    </source>
</evidence>
<proteinExistence type="predicted"/>
<dbReference type="OrthoDB" id="7957737at2"/>
<sequence length="335" mass="36231">MLPKAQPLAQSLYLIRRAYAWHARNALTALVITLGAVFAAVSANATPQQAPNSRVVLDLPEEYAPSPLFAGFQNERSGVTYVILEAPAKEYDKMAQGFTTQELLKRGITDVTSGNLARSGPHVYMRAQQKSEAGNYAKFFVLFRTDDQTVLVSVNVPQRSLDNGSIKPAEIEQVLATAKTTEKPAVRDLYALSYLGPFKEAGRVVGTSKLYTLDGRLEPERVGETRTAFMVAPSLDKRVLQEPAKQSVAQLGSLPGFADFKPGKPTPVTIGGLSGFELTASATDADNGRPIQLYQALLLGPDGGYYRLIGIATPKDADVAGEEFPKIARSFELLP</sequence>
<dbReference type="RefSeq" id="WP_068462543.1">
    <property type="nucleotide sequence ID" value="NZ_LMTR01000071.1"/>
</dbReference>
<evidence type="ECO:0000313" key="2">
    <source>
        <dbReference type="Proteomes" id="UP000059074"/>
    </source>
</evidence>
<dbReference type="PATRIC" id="fig|121290.4.peg.2489"/>